<evidence type="ECO:0000313" key="2">
    <source>
        <dbReference type="Proteomes" id="UP000295361"/>
    </source>
</evidence>
<evidence type="ECO:0008006" key="3">
    <source>
        <dbReference type="Google" id="ProtNLM"/>
    </source>
</evidence>
<protein>
    <recommendedName>
        <fullName evidence="3">HPF/RaiA family ribosome-associated protein</fullName>
    </recommendedName>
</protein>
<dbReference type="InParanoid" id="A0A4R6QJR4"/>
<reference evidence="1 2" key="1">
    <citation type="submission" date="2019-03" db="EMBL/GenBank/DDBJ databases">
        <title>Genomic Encyclopedia of Type Strains, Phase IV (KMG-IV): sequencing the most valuable type-strain genomes for metagenomic binning, comparative biology and taxonomic classification.</title>
        <authorList>
            <person name="Goeker M."/>
        </authorList>
    </citation>
    <scope>NUCLEOTIDE SEQUENCE [LARGE SCALE GENOMIC DNA]</scope>
    <source>
        <strain evidence="1 2">DSM 16998</strain>
    </source>
</reference>
<dbReference type="RefSeq" id="WP_133702435.1">
    <property type="nucleotide sequence ID" value="NZ_SNXS01000005.1"/>
</dbReference>
<gene>
    <name evidence="1" type="ORF">DES47_105260</name>
</gene>
<dbReference type="Gene3D" id="3.30.160.100">
    <property type="entry name" value="Ribosome hibernation promotion factor-like"/>
    <property type="match status" value="1"/>
</dbReference>
<comment type="caution">
    <text evidence="1">The sequence shown here is derived from an EMBL/GenBank/DDBJ whole genome shotgun (WGS) entry which is preliminary data.</text>
</comment>
<dbReference type="InterPro" id="IPR036567">
    <property type="entry name" value="RHF-like"/>
</dbReference>
<organism evidence="1 2">
    <name type="scientific">Roseateles toxinivorans</name>
    <dbReference type="NCBI Taxonomy" id="270368"/>
    <lineage>
        <taxon>Bacteria</taxon>
        <taxon>Pseudomonadati</taxon>
        <taxon>Pseudomonadota</taxon>
        <taxon>Betaproteobacteria</taxon>
        <taxon>Burkholderiales</taxon>
        <taxon>Sphaerotilaceae</taxon>
        <taxon>Roseateles</taxon>
    </lineage>
</organism>
<dbReference type="Proteomes" id="UP000295361">
    <property type="component" value="Unassembled WGS sequence"/>
</dbReference>
<evidence type="ECO:0000313" key="1">
    <source>
        <dbReference type="EMBL" id="TDP63256.1"/>
    </source>
</evidence>
<dbReference type="EMBL" id="SNXS01000005">
    <property type="protein sequence ID" value="TDP63256.1"/>
    <property type="molecule type" value="Genomic_DNA"/>
</dbReference>
<proteinExistence type="predicted"/>
<keyword evidence="2" id="KW-1185">Reference proteome</keyword>
<dbReference type="SUPFAM" id="SSF69754">
    <property type="entry name" value="Ribosome binding protein Y (YfiA homologue)"/>
    <property type="match status" value="1"/>
</dbReference>
<name>A0A4R6QJR4_9BURK</name>
<sequence length="113" mass="13358">MQVLFESRDREGLELRELVHRRVQFSMRRLTWLVSRARVQLLDVNGPRGGVDKRCQIELHTNASGPLVLSAVDTDWRSALDRVLSRAVHLLTRLWRRQREHRRVRPLPEPYGD</sequence>
<accession>A0A4R6QJR4</accession>
<dbReference type="AlphaFoldDB" id="A0A4R6QJR4"/>
<dbReference type="OrthoDB" id="5297384at2"/>